<dbReference type="EMBL" id="AP026867">
    <property type="protein sequence ID" value="BDS14342.1"/>
    <property type="molecule type" value="Genomic_DNA"/>
</dbReference>
<dbReference type="InterPro" id="IPR011659">
    <property type="entry name" value="WD40"/>
</dbReference>
<dbReference type="AlphaFoldDB" id="A0A915YJH5"/>
<dbReference type="PRINTS" id="PR01021">
    <property type="entry name" value="OMPADOMAIN"/>
</dbReference>
<evidence type="ECO:0000256" key="4">
    <source>
        <dbReference type="PROSITE-ProRule" id="PRU00473"/>
    </source>
</evidence>
<organism evidence="6 7">
    <name type="scientific">Aureispira anguillae</name>
    <dbReference type="NCBI Taxonomy" id="2864201"/>
    <lineage>
        <taxon>Bacteria</taxon>
        <taxon>Pseudomonadati</taxon>
        <taxon>Bacteroidota</taxon>
        <taxon>Saprospiria</taxon>
        <taxon>Saprospirales</taxon>
        <taxon>Saprospiraceae</taxon>
        <taxon>Aureispira</taxon>
    </lineage>
</organism>
<dbReference type="KEGG" id="aup:AsAng_0051210"/>
<dbReference type="SUPFAM" id="SSF82171">
    <property type="entry name" value="DPP6 N-terminal domain-like"/>
    <property type="match status" value="1"/>
</dbReference>
<keyword evidence="3" id="KW-0998">Cell outer membrane</keyword>
<reference evidence="6" key="1">
    <citation type="submission" date="2022-09" db="EMBL/GenBank/DDBJ databases">
        <title>Aureispira anguillicida sp. nov., isolated from Leptocephalus of Japanese eel Anguilla japonica.</title>
        <authorList>
            <person name="Yuasa K."/>
            <person name="Mekata T."/>
            <person name="Ikunari K."/>
        </authorList>
    </citation>
    <scope>NUCLEOTIDE SEQUENCE</scope>
    <source>
        <strain evidence="6">EL160426</strain>
    </source>
</reference>
<evidence type="ECO:0000256" key="1">
    <source>
        <dbReference type="ARBA" id="ARBA00004442"/>
    </source>
</evidence>
<dbReference type="Gene3D" id="3.30.1330.60">
    <property type="entry name" value="OmpA-like domain"/>
    <property type="match status" value="1"/>
</dbReference>
<comment type="subcellular location">
    <subcellularLocation>
        <location evidence="1">Cell outer membrane</location>
    </subcellularLocation>
</comment>
<dbReference type="InterPro" id="IPR036737">
    <property type="entry name" value="OmpA-like_sf"/>
</dbReference>
<dbReference type="RefSeq" id="WP_264789561.1">
    <property type="nucleotide sequence ID" value="NZ_AP026867.1"/>
</dbReference>
<dbReference type="SUPFAM" id="SSF103088">
    <property type="entry name" value="OmpA-like"/>
    <property type="match status" value="1"/>
</dbReference>
<evidence type="ECO:0000256" key="2">
    <source>
        <dbReference type="ARBA" id="ARBA00023136"/>
    </source>
</evidence>
<evidence type="ECO:0000256" key="3">
    <source>
        <dbReference type="ARBA" id="ARBA00023237"/>
    </source>
</evidence>
<dbReference type="Pfam" id="PF00691">
    <property type="entry name" value="OmpA"/>
    <property type="match status" value="1"/>
</dbReference>
<protein>
    <submittedName>
        <fullName evidence="6">OmpA family protein</fullName>
    </submittedName>
</protein>
<dbReference type="Pfam" id="PF07676">
    <property type="entry name" value="PD40"/>
    <property type="match status" value="4"/>
</dbReference>
<dbReference type="InterPro" id="IPR050330">
    <property type="entry name" value="Bact_OuterMem_StrucFunc"/>
</dbReference>
<keyword evidence="7" id="KW-1185">Reference proteome</keyword>
<gene>
    <name evidence="6" type="ORF">AsAng_0051210</name>
</gene>
<evidence type="ECO:0000313" key="6">
    <source>
        <dbReference type="EMBL" id="BDS14342.1"/>
    </source>
</evidence>
<dbReference type="CDD" id="cd07185">
    <property type="entry name" value="OmpA_C-like"/>
    <property type="match status" value="1"/>
</dbReference>
<proteinExistence type="predicted"/>
<name>A0A915YJH5_9BACT</name>
<dbReference type="InterPro" id="IPR006665">
    <property type="entry name" value="OmpA-like"/>
</dbReference>
<sequence length="708" mass="80431">MNWQRINLLITMQCFIVSIVLAQDNLPLWFKEQDFDKNVNRWYKVNEYNEKTYHNALYVNAEKDFRLVAEFDSDSLDIAAKWGMSWARKDAYKYYHFEINSDQEFRIGYQLNGKFNVIESWVKKSKIIDKGYNQLEVQKKGTVLQFFINGKMVYKMPYRAFDHTGVAMKSSAASVVFKSFSIYQDMGAIKLVDGGDVAAGTMPRNLGKQVNSEYVDKSPTISPDGKTLYFVREEARDGFGGQDIYYSTRSEDGVWSLAQNIGRPLNNNSNNFVNAVMPDNNTLMAINSYGRTSMDEVLAFTHRTKDGWSQPQRKAIRRLQHVGRWVSFDLAADGRTIVFSMKRPDTYGGRDLYVSFLQADGNFSAPRNLGPTINTEGNEHCPFLAADGKTLYFDTDGHPGYGGRDIFMAKRLDHTWTNWEVPKNLGPTINTKGADEGLVIPASGEYAYFVSDKDSYGGYDIYSLKMPKALRPDPTALITGYVINCFDQKAIPTSIYVYKDGALSEDAYARTNPINGEFKLALAGGAKYKVVAVYNKEIETSSHDTIEIDLTGLSQYEERELDPICFQPKKKPHEAVKIPIRASHTPSFRSVYFDHDEYKLTNKAIAILDKMADTLKIYPQIDIEVLGHTDSNGSHDYNWTLAMNRSGAVIRYLEQKGIDRVRFAFKGFGETKPIENNATHQGRAINRRVEFQVVKPKVRTVVSQKTSY</sequence>
<dbReference type="GO" id="GO:0009279">
    <property type="term" value="C:cell outer membrane"/>
    <property type="evidence" value="ECO:0007669"/>
    <property type="project" value="UniProtKB-SubCell"/>
</dbReference>
<dbReference type="PROSITE" id="PS51123">
    <property type="entry name" value="OMPA_2"/>
    <property type="match status" value="1"/>
</dbReference>
<feature type="domain" description="OmpA-like" evidence="5">
    <location>
        <begin position="580"/>
        <end position="697"/>
    </location>
</feature>
<dbReference type="InterPro" id="IPR006664">
    <property type="entry name" value="OMP_bac"/>
</dbReference>
<keyword evidence="2 4" id="KW-0472">Membrane</keyword>
<dbReference type="Gene3D" id="2.60.120.560">
    <property type="entry name" value="Exo-inulinase, domain 1"/>
    <property type="match status" value="1"/>
</dbReference>
<dbReference type="Proteomes" id="UP001060919">
    <property type="component" value="Chromosome"/>
</dbReference>
<evidence type="ECO:0000259" key="5">
    <source>
        <dbReference type="PROSITE" id="PS51123"/>
    </source>
</evidence>
<dbReference type="PANTHER" id="PTHR30329:SF21">
    <property type="entry name" value="LIPOPROTEIN YIAD-RELATED"/>
    <property type="match status" value="1"/>
</dbReference>
<accession>A0A915YJH5</accession>
<evidence type="ECO:0000313" key="7">
    <source>
        <dbReference type="Proteomes" id="UP001060919"/>
    </source>
</evidence>
<dbReference type="PANTHER" id="PTHR30329">
    <property type="entry name" value="STATOR ELEMENT OF FLAGELLAR MOTOR COMPLEX"/>
    <property type="match status" value="1"/>
</dbReference>